<protein>
    <recommendedName>
        <fullName evidence="4">Transmembrane protein</fullName>
    </recommendedName>
</protein>
<organism evidence="2 3">
    <name type="scientific">Reticulomyxa filosa</name>
    <dbReference type="NCBI Taxonomy" id="46433"/>
    <lineage>
        <taxon>Eukaryota</taxon>
        <taxon>Sar</taxon>
        <taxon>Rhizaria</taxon>
        <taxon>Retaria</taxon>
        <taxon>Foraminifera</taxon>
        <taxon>Monothalamids</taxon>
        <taxon>Reticulomyxidae</taxon>
        <taxon>Reticulomyxa</taxon>
    </lineage>
</organism>
<comment type="caution">
    <text evidence="2">The sequence shown here is derived from an EMBL/GenBank/DDBJ whole genome shotgun (WGS) entry which is preliminary data.</text>
</comment>
<keyword evidence="1" id="KW-0812">Transmembrane</keyword>
<evidence type="ECO:0000256" key="1">
    <source>
        <dbReference type="SAM" id="Phobius"/>
    </source>
</evidence>
<proteinExistence type="predicted"/>
<accession>X6MU36</accession>
<evidence type="ECO:0008006" key="4">
    <source>
        <dbReference type="Google" id="ProtNLM"/>
    </source>
</evidence>
<keyword evidence="1" id="KW-1133">Transmembrane helix</keyword>
<reference evidence="2 3" key="1">
    <citation type="journal article" date="2013" name="Curr. Biol.">
        <title>The Genome of the Foraminiferan Reticulomyxa filosa.</title>
        <authorList>
            <person name="Glockner G."/>
            <person name="Hulsmann N."/>
            <person name="Schleicher M."/>
            <person name="Noegel A.A."/>
            <person name="Eichinger L."/>
            <person name="Gallinger C."/>
            <person name="Pawlowski J."/>
            <person name="Sierra R."/>
            <person name="Euteneuer U."/>
            <person name="Pillet L."/>
            <person name="Moustafa A."/>
            <person name="Platzer M."/>
            <person name="Groth M."/>
            <person name="Szafranski K."/>
            <person name="Schliwa M."/>
        </authorList>
    </citation>
    <scope>NUCLEOTIDE SEQUENCE [LARGE SCALE GENOMIC DNA]</scope>
</reference>
<name>X6MU36_RETFI</name>
<evidence type="ECO:0000313" key="2">
    <source>
        <dbReference type="EMBL" id="ETO16635.1"/>
    </source>
</evidence>
<sequence>MRKASKFVVLMKDVRGLGAFIHIQFETIKVPNLQNIDSINIHIWLLKTQTGTGKCKTKSMLKKKVEHMSLAFFQKKKNDFAQLAVFFCLCAFFLFITRSHLIFGSFFLKTKKKHTQTNCKLEGSEPELGTEKRSSINTQNNSCEIIDI</sequence>
<gene>
    <name evidence="2" type="ORF">RFI_20705</name>
</gene>
<keyword evidence="1" id="KW-0472">Membrane</keyword>
<keyword evidence="3" id="KW-1185">Reference proteome</keyword>
<evidence type="ECO:0000313" key="3">
    <source>
        <dbReference type="Proteomes" id="UP000023152"/>
    </source>
</evidence>
<dbReference type="AlphaFoldDB" id="X6MU36"/>
<dbReference type="Proteomes" id="UP000023152">
    <property type="component" value="Unassembled WGS sequence"/>
</dbReference>
<dbReference type="EMBL" id="ASPP01018008">
    <property type="protein sequence ID" value="ETO16635.1"/>
    <property type="molecule type" value="Genomic_DNA"/>
</dbReference>
<feature type="transmembrane region" description="Helical" evidence="1">
    <location>
        <begin position="83"/>
        <end position="108"/>
    </location>
</feature>